<reference evidence="4" key="1">
    <citation type="submission" date="2023-03" db="EMBL/GenBank/DDBJ databases">
        <title>Multiphase analysis and comparison of six strains from genera Psychromarinibacter, Lutimaribacter, and Maritimibacter, including a novel species: Psychromarinibacter sediminicola sp. nov.</title>
        <authorList>
            <person name="Wang Y.-H."/>
            <person name="Ye M.-Q."/>
            <person name="Du Z.-J."/>
        </authorList>
    </citation>
    <scope>NUCLEOTIDE SEQUENCE</scope>
    <source>
        <strain evidence="4">C21-152</strain>
    </source>
</reference>
<dbReference type="InterPro" id="IPR010656">
    <property type="entry name" value="DctM"/>
</dbReference>
<comment type="subcellular location">
    <subcellularLocation>
        <location evidence="1">Cell inner membrane</location>
        <topology evidence="1">Multi-pass membrane protein</topology>
    </subcellularLocation>
</comment>
<dbReference type="RefSeq" id="WP_275567865.1">
    <property type="nucleotide sequence ID" value="NZ_JARGYC010000033.1"/>
</dbReference>
<dbReference type="PANTHER" id="PTHR43849">
    <property type="entry name" value="BLL3936 PROTEIN"/>
    <property type="match status" value="1"/>
</dbReference>
<feature type="transmembrane region" description="Helical" evidence="2">
    <location>
        <begin position="341"/>
        <end position="358"/>
    </location>
</feature>
<evidence type="ECO:0000259" key="3">
    <source>
        <dbReference type="Pfam" id="PF06808"/>
    </source>
</evidence>
<dbReference type="GO" id="GO:0005886">
    <property type="term" value="C:plasma membrane"/>
    <property type="evidence" value="ECO:0007669"/>
    <property type="project" value="UniProtKB-SubCell"/>
</dbReference>
<feature type="transmembrane region" description="Helical" evidence="2">
    <location>
        <begin position="269"/>
        <end position="288"/>
    </location>
</feature>
<feature type="transmembrane region" description="Helical" evidence="2">
    <location>
        <begin position="585"/>
        <end position="604"/>
    </location>
</feature>
<feature type="transmembrane region" description="Helical" evidence="2">
    <location>
        <begin position="295"/>
        <end position="314"/>
    </location>
</feature>
<keyword evidence="2" id="KW-0812">Transmembrane</keyword>
<keyword evidence="2" id="KW-0472">Membrane</keyword>
<dbReference type="Pfam" id="PF06808">
    <property type="entry name" value="DctM"/>
    <property type="match status" value="1"/>
</dbReference>
<dbReference type="Proteomes" id="UP001220964">
    <property type="component" value="Unassembled WGS sequence"/>
</dbReference>
<evidence type="ECO:0000256" key="1">
    <source>
        <dbReference type="RuleBase" id="RU369079"/>
    </source>
</evidence>
<evidence type="ECO:0000313" key="4">
    <source>
        <dbReference type="EMBL" id="MDF0601724.1"/>
    </source>
</evidence>
<dbReference type="InterPro" id="IPR011853">
    <property type="entry name" value="TRAP_DctM-Dct_fused"/>
</dbReference>
<dbReference type="EMBL" id="JARGYC010000033">
    <property type="protein sequence ID" value="MDF0601724.1"/>
    <property type="molecule type" value="Genomic_DNA"/>
</dbReference>
<feature type="transmembrane region" description="Helical" evidence="2">
    <location>
        <begin position="488"/>
        <end position="509"/>
    </location>
</feature>
<feature type="transmembrane region" description="Helical" evidence="2">
    <location>
        <begin position="70"/>
        <end position="90"/>
    </location>
</feature>
<protein>
    <submittedName>
        <fullName evidence="4">TRAP transporter fused permease subunit</fullName>
    </submittedName>
</protein>
<name>A0AAE3NU56_9RHOB</name>
<keyword evidence="5" id="KW-1185">Reference proteome</keyword>
<keyword evidence="1" id="KW-1003">Cell membrane</keyword>
<feature type="transmembrane region" description="Helical" evidence="2">
    <location>
        <begin position="616"/>
        <end position="634"/>
    </location>
</feature>
<sequence length="652" mass="69354">MGPATRWLIRLVTLVLIVLAINQAFNFSARLGHTLIEQQYLYTVLMFTIPVLFLTYPLHATRGDFRPTLLDWGLAALSVGCLGFFIYHSYSIISYGWEMQPPRDTVIVGAVLWALGVEASRRAGGWILAGIVLLFSTYPLYADMVPGPISAFASPFEFVAGYHAMSLESMMGIPLRAFANLVFGFILFGVALEHTGAGRFFINLAFALLGHVRGGPAKVSIISSGLMGSLSGSVVTNVMTTGVMTIPAMRRSGMKGVTAAGIETCASTGGVLMPPVMGAAAFVMASFLQTSYSSIALAAAIPAFLYFFGLFIQIDARAARDGLSGLPAAELPSLRQTLKEGWHHIFAIALLIFMLLWLRREALAPYHATAVLLIVNQVVSRKYRWGLREVWAFVDSAARLFANLAGILAGVGMIIGGLSFTGLAGTLVNDLLFIAGGEPYVLLVMGAVTSLILGVGMPATACYIFLAIMLAPALVQAGLEPMAVHLFIFYWGMLSYITPPLALGAFAAASVAQTPPMQTGFESMKIGSVIYFIPFFFVLDPGLILVGAWPNVVLSICLAIFGVFVFASAIQGYMPGIGRLFGGGYAGPLLRLPVLAGAILIALPGEGIPGWSDIELLSAGLALILPFLAAAFAVNRRARSGSVLPGRSSERA</sequence>
<feature type="transmembrane region" description="Helical" evidence="2">
    <location>
        <begin position="123"/>
        <end position="141"/>
    </location>
</feature>
<evidence type="ECO:0000256" key="2">
    <source>
        <dbReference type="SAM" id="Phobius"/>
    </source>
</evidence>
<feature type="transmembrane region" description="Helical" evidence="2">
    <location>
        <begin position="39"/>
        <end position="58"/>
    </location>
</feature>
<feature type="transmembrane region" description="Helical" evidence="2">
    <location>
        <begin position="529"/>
        <end position="546"/>
    </location>
</feature>
<feature type="transmembrane region" description="Helical" evidence="2">
    <location>
        <begin position="400"/>
        <end position="428"/>
    </location>
</feature>
<feature type="transmembrane region" description="Helical" evidence="2">
    <location>
        <begin position="7"/>
        <end position="27"/>
    </location>
</feature>
<feature type="transmembrane region" description="Helical" evidence="2">
    <location>
        <begin position="173"/>
        <end position="191"/>
    </location>
</feature>
<keyword evidence="2" id="KW-1133">Transmembrane helix</keyword>
<comment type="caution">
    <text evidence="4">The sequence shown here is derived from an EMBL/GenBank/DDBJ whole genome shotgun (WGS) entry which is preliminary data.</text>
</comment>
<feature type="transmembrane region" description="Helical" evidence="2">
    <location>
        <begin position="552"/>
        <end position="573"/>
    </location>
</feature>
<dbReference type="NCBIfam" id="TIGR02123">
    <property type="entry name" value="TRAP_fused"/>
    <property type="match status" value="1"/>
</dbReference>
<feature type="domain" description="TRAP C4-dicarboxylate transport system permease DctM subunit" evidence="3">
    <location>
        <begin position="112"/>
        <end position="551"/>
    </location>
</feature>
<dbReference type="GO" id="GO:0022857">
    <property type="term" value="F:transmembrane transporter activity"/>
    <property type="evidence" value="ECO:0007669"/>
    <property type="project" value="UniProtKB-UniRule"/>
</dbReference>
<proteinExistence type="predicted"/>
<accession>A0AAE3NU56</accession>
<feature type="transmembrane region" description="Helical" evidence="2">
    <location>
        <begin position="363"/>
        <end position="380"/>
    </location>
</feature>
<dbReference type="PANTHER" id="PTHR43849:SF2">
    <property type="entry name" value="BLL3936 PROTEIN"/>
    <property type="match status" value="1"/>
</dbReference>
<keyword evidence="1" id="KW-0997">Cell inner membrane</keyword>
<comment type="function">
    <text evidence="1">Part of the tripartite ATP-independent periplasmic (TRAP) transport system.</text>
</comment>
<gene>
    <name evidence="4" type="ORF">P1J78_13345</name>
</gene>
<organism evidence="4 5">
    <name type="scientific">Psychromarinibacter sediminicola</name>
    <dbReference type="NCBI Taxonomy" id="3033385"/>
    <lineage>
        <taxon>Bacteria</taxon>
        <taxon>Pseudomonadati</taxon>
        <taxon>Pseudomonadota</taxon>
        <taxon>Alphaproteobacteria</taxon>
        <taxon>Rhodobacterales</taxon>
        <taxon>Paracoccaceae</taxon>
        <taxon>Psychromarinibacter</taxon>
    </lineage>
</organism>
<dbReference type="AlphaFoldDB" id="A0AAE3NU56"/>
<feature type="transmembrane region" description="Helical" evidence="2">
    <location>
        <begin position="226"/>
        <end position="249"/>
    </location>
</feature>
<keyword evidence="1" id="KW-0813">Transport</keyword>
<evidence type="ECO:0000313" key="5">
    <source>
        <dbReference type="Proteomes" id="UP001220964"/>
    </source>
</evidence>
<feature type="transmembrane region" description="Helical" evidence="2">
    <location>
        <begin position="440"/>
        <end position="468"/>
    </location>
</feature>